<dbReference type="InterPro" id="IPR002213">
    <property type="entry name" value="UDP_glucos_trans"/>
</dbReference>
<dbReference type="WBParaSite" id="Pan_g7391.t1">
    <property type="protein sequence ID" value="Pan_g7391.t1"/>
    <property type="gene ID" value="Pan_g7391"/>
</dbReference>
<dbReference type="AlphaFoldDB" id="A0A7E5A0J2"/>
<keyword evidence="7" id="KW-1185">Reference proteome</keyword>
<evidence type="ECO:0000256" key="2">
    <source>
        <dbReference type="ARBA" id="ARBA00022676"/>
    </source>
</evidence>
<dbReference type="FunFam" id="3.40.50.2000:FF:000021">
    <property type="entry name" value="UDP-glucuronosyltransferase"/>
    <property type="match status" value="1"/>
</dbReference>
<keyword evidence="2 5" id="KW-0328">Glycosyltransferase</keyword>
<dbReference type="Gene3D" id="3.40.50.2000">
    <property type="entry name" value="Glycogen Phosphorylase B"/>
    <property type="match status" value="1"/>
</dbReference>
<keyword evidence="6" id="KW-0472">Membrane</keyword>
<accession>A0A7E5A0J2</accession>
<comment type="catalytic activity">
    <reaction evidence="4 6">
        <text>glucuronate acceptor + UDP-alpha-D-glucuronate = acceptor beta-D-glucuronoside + UDP + H(+)</text>
        <dbReference type="Rhea" id="RHEA:21032"/>
        <dbReference type="ChEBI" id="CHEBI:15378"/>
        <dbReference type="ChEBI" id="CHEBI:58052"/>
        <dbReference type="ChEBI" id="CHEBI:58223"/>
        <dbReference type="ChEBI" id="CHEBI:132367"/>
        <dbReference type="ChEBI" id="CHEBI:132368"/>
        <dbReference type="EC" id="2.4.1.17"/>
    </reaction>
</comment>
<organism evidence="7 8">
    <name type="scientific">Panagrellus redivivus</name>
    <name type="common">Microworm</name>
    <dbReference type="NCBI Taxonomy" id="6233"/>
    <lineage>
        <taxon>Eukaryota</taxon>
        <taxon>Metazoa</taxon>
        <taxon>Ecdysozoa</taxon>
        <taxon>Nematoda</taxon>
        <taxon>Chromadorea</taxon>
        <taxon>Rhabditida</taxon>
        <taxon>Tylenchina</taxon>
        <taxon>Panagrolaimomorpha</taxon>
        <taxon>Panagrolaimoidea</taxon>
        <taxon>Panagrolaimidae</taxon>
        <taxon>Panagrellus</taxon>
    </lineage>
</organism>
<dbReference type="InterPro" id="IPR050271">
    <property type="entry name" value="UDP-glycosyltransferase"/>
</dbReference>
<dbReference type="InterPro" id="IPR035595">
    <property type="entry name" value="UDP_glycos_trans_CS"/>
</dbReference>
<dbReference type="CDD" id="cd03784">
    <property type="entry name" value="GT1_Gtf-like"/>
    <property type="match status" value="1"/>
</dbReference>
<evidence type="ECO:0000256" key="3">
    <source>
        <dbReference type="ARBA" id="ARBA00022679"/>
    </source>
</evidence>
<dbReference type="SUPFAM" id="SSF53756">
    <property type="entry name" value="UDP-Glycosyltransferase/glycogen phosphorylase"/>
    <property type="match status" value="1"/>
</dbReference>
<dbReference type="PANTHER" id="PTHR48043">
    <property type="entry name" value="EG:EG0003.4 PROTEIN-RELATED"/>
    <property type="match status" value="1"/>
</dbReference>
<dbReference type="PANTHER" id="PTHR48043:SF143">
    <property type="entry name" value="UDP-GLUCURONOSYLTRANSFERASE"/>
    <property type="match status" value="1"/>
</dbReference>
<feature type="transmembrane region" description="Helical" evidence="6">
    <location>
        <begin position="484"/>
        <end position="508"/>
    </location>
</feature>
<dbReference type="EC" id="2.4.1.17" evidence="6"/>
<evidence type="ECO:0000256" key="5">
    <source>
        <dbReference type="RuleBase" id="RU003718"/>
    </source>
</evidence>
<reference evidence="8" key="2">
    <citation type="submission" date="2020-10" db="UniProtKB">
        <authorList>
            <consortium name="WormBaseParasite"/>
        </authorList>
    </citation>
    <scope>IDENTIFICATION</scope>
</reference>
<keyword evidence="6" id="KW-1133">Transmembrane helix</keyword>
<evidence type="ECO:0000256" key="6">
    <source>
        <dbReference type="RuleBase" id="RU362059"/>
    </source>
</evidence>
<sequence length="522" mass="59176">MRWSAFTFVLIIGLCQICTAKNVLFFIPALADSVVIQAGRLADLLVDDGHNVTFFIPEMTTTSKNNGTKKANVIRMGDFAETFSLGMKQYTNVLDPHAATLYKRFKMGDYCIDFCKQLIVRRKELDFLKAYKFDAIVSNVLEMCDLGIARYLGIDTHIWTVTGPMHETTLYNLGLPSPPSYLPVLEDATGGSEMTFMERAQNMYLWFTATVLHKYITFWHNYNFRYYIDPNFPGVDELAADSAITFINTDEFIDYPRPILHKTIYIGGAGLKKPQPLTEEFLEILSKGKDGTVLVSFGSNCNTLAIPFENKMEMIRAFSSFVNYHFLMKVSHGDNATINFGKQFNNIDFTYWTPQTDLLGHPALKAFITHAGINSVIEAATRGVPIITVPLFFDQFRNAKMAEHRGFGLVIKKEEFGEAAFTHALQEILYQPKYTLAAKRISKLIRTKPNPADETFLKWSNFVLENGKLPELTPVGSKMHFITYYNLDVIAVLLLIIITTIWSASFVFHRLNAVTTTKSKNE</sequence>
<keyword evidence="6" id="KW-0812">Transmembrane</keyword>
<evidence type="ECO:0000313" key="8">
    <source>
        <dbReference type="WBParaSite" id="Pan_g7391.t1"/>
    </source>
</evidence>
<evidence type="ECO:0000256" key="1">
    <source>
        <dbReference type="ARBA" id="ARBA00009995"/>
    </source>
</evidence>
<dbReference type="GO" id="GO:0015020">
    <property type="term" value="F:glucuronosyltransferase activity"/>
    <property type="evidence" value="ECO:0007669"/>
    <property type="project" value="UniProtKB-EC"/>
</dbReference>
<comment type="similarity">
    <text evidence="1 5">Belongs to the UDP-glycosyltransferase family.</text>
</comment>
<dbReference type="Proteomes" id="UP000492821">
    <property type="component" value="Unassembled WGS sequence"/>
</dbReference>
<feature type="chain" id="PRO_5029032254" description="UDP-glucuronosyltransferase" evidence="6">
    <location>
        <begin position="21"/>
        <end position="522"/>
    </location>
</feature>
<keyword evidence="6" id="KW-0732">Signal</keyword>
<evidence type="ECO:0000313" key="7">
    <source>
        <dbReference type="Proteomes" id="UP000492821"/>
    </source>
</evidence>
<reference evidence="7" key="1">
    <citation type="journal article" date="2013" name="Genetics">
        <title>The draft genome and transcriptome of Panagrellus redivivus are shaped by the harsh demands of a free-living lifestyle.</title>
        <authorList>
            <person name="Srinivasan J."/>
            <person name="Dillman A.R."/>
            <person name="Macchietto M.G."/>
            <person name="Heikkinen L."/>
            <person name="Lakso M."/>
            <person name="Fracchia K.M."/>
            <person name="Antoshechkin I."/>
            <person name="Mortazavi A."/>
            <person name="Wong G."/>
            <person name="Sternberg P.W."/>
        </authorList>
    </citation>
    <scope>NUCLEOTIDE SEQUENCE [LARGE SCALE GENOMIC DNA]</scope>
    <source>
        <strain evidence="7">MT8872</strain>
    </source>
</reference>
<dbReference type="Pfam" id="PF00201">
    <property type="entry name" value="UDPGT"/>
    <property type="match status" value="1"/>
</dbReference>
<keyword evidence="3 5" id="KW-0808">Transferase</keyword>
<proteinExistence type="inferred from homology"/>
<evidence type="ECO:0000256" key="4">
    <source>
        <dbReference type="ARBA" id="ARBA00047475"/>
    </source>
</evidence>
<feature type="signal peptide" evidence="6">
    <location>
        <begin position="1"/>
        <end position="20"/>
    </location>
</feature>
<dbReference type="PROSITE" id="PS00375">
    <property type="entry name" value="UDPGT"/>
    <property type="match status" value="1"/>
</dbReference>
<name>A0A7E5A0J2_PANRE</name>
<comment type="subcellular location">
    <subcellularLocation>
        <location evidence="6">Membrane</location>
        <topology evidence="6">Single-pass membrane protein</topology>
    </subcellularLocation>
</comment>
<dbReference type="GO" id="GO:0016020">
    <property type="term" value="C:membrane"/>
    <property type="evidence" value="ECO:0007669"/>
    <property type="project" value="UniProtKB-SubCell"/>
</dbReference>
<protein>
    <recommendedName>
        <fullName evidence="6">UDP-glucuronosyltransferase</fullName>
        <ecNumber evidence="6">2.4.1.17</ecNumber>
    </recommendedName>
</protein>